<dbReference type="Gene3D" id="1.10.238.10">
    <property type="entry name" value="EF-hand"/>
    <property type="match status" value="1"/>
</dbReference>
<reference evidence="5 6" key="1">
    <citation type="journal article" date="2018" name="PLoS ONE">
        <title>The draft genome of Kipferlia bialata reveals reductive genome evolution in fornicate parasites.</title>
        <authorList>
            <person name="Tanifuji G."/>
            <person name="Takabayashi S."/>
            <person name="Kume K."/>
            <person name="Takagi M."/>
            <person name="Nakayama T."/>
            <person name="Kamikawa R."/>
            <person name="Inagaki Y."/>
            <person name="Hashimoto T."/>
        </authorList>
    </citation>
    <scope>NUCLEOTIDE SEQUENCE [LARGE SCALE GENOMIC DNA]</scope>
    <source>
        <strain evidence="5">NY0173</strain>
    </source>
</reference>
<dbReference type="GO" id="GO:0030865">
    <property type="term" value="P:cortical cytoskeleton organization"/>
    <property type="evidence" value="ECO:0007669"/>
    <property type="project" value="TreeGrafter"/>
</dbReference>
<keyword evidence="6" id="KW-1185">Reference proteome</keyword>
<dbReference type="PANTHER" id="PTHR12085:SF3">
    <property type="entry name" value="SERINE_THREONINE-PROTEIN PHOSPHATASE 2A REGULATORY SUBUNIT B'' SUBUNIT GAMMA"/>
    <property type="match status" value="1"/>
</dbReference>
<keyword evidence="2" id="KW-0963">Cytoplasm</keyword>
<dbReference type="Proteomes" id="UP000265618">
    <property type="component" value="Unassembled WGS sequence"/>
</dbReference>
<organism evidence="5 6">
    <name type="scientific">Kipferlia bialata</name>
    <dbReference type="NCBI Taxonomy" id="797122"/>
    <lineage>
        <taxon>Eukaryota</taxon>
        <taxon>Metamonada</taxon>
        <taxon>Carpediemonas-like organisms</taxon>
        <taxon>Kipferlia</taxon>
    </lineage>
</organism>
<dbReference type="PROSITE" id="PS50222">
    <property type="entry name" value="EF_HAND_2"/>
    <property type="match status" value="1"/>
</dbReference>
<dbReference type="InterPro" id="IPR039865">
    <property type="entry name" value="PPP2R3C"/>
</dbReference>
<comment type="caution">
    <text evidence="5">The sequence shown here is derived from an EMBL/GenBank/DDBJ whole genome shotgun (WGS) entry which is preliminary data.</text>
</comment>
<feature type="domain" description="EF-hand" evidence="4">
    <location>
        <begin position="367"/>
        <end position="402"/>
    </location>
</feature>
<dbReference type="GO" id="GO:0035303">
    <property type="term" value="P:regulation of dephosphorylation"/>
    <property type="evidence" value="ECO:0007669"/>
    <property type="project" value="InterPro"/>
</dbReference>
<comment type="subcellular location">
    <subcellularLocation>
        <location evidence="1">Cytoplasm</location>
    </subcellularLocation>
</comment>
<evidence type="ECO:0000313" key="6">
    <source>
        <dbReference type="Proteomes" id="UP000265618"/>
    </source>
</evidence>
<dbReference type="EMBL" id="BDIP01002491">
    <property type="protein sequence ID" value="GIQ86372.1"/>
    <property type="molecule type" value="Genomic_DNA"/>
</dbReference>
<feature type="region of interest" description="Disordered" evidence="3">
    <location>
        <begin position="469"/>
        <end position="488"/>
    </location>
</feature>
<gene>
    <name evidence="5" type="ORF">KIPB_008218</name>
</gene>
<evidence type="ECO:0000256" key="1">
    <source>
        <dbReference type="ARBA" id="ARBA00004496"/>
    </source>
</evidence>
<dbReference type="OrthoDB" id="10265007at2759"/>
<dbReference type="InterPro" id="IPR011992">
    <property type="entry name" value="EF-hand-dom_pair"/>
</dbReference>
<dbReference type="GO" id="GO:0000226">
    <property type="term" value="P:microtubule cytoskeleton organization"/>
    <property type="evidence" value="ECO:0007669"/>
    <property type="project" value="TreeGrafter"/>
</dbReference>
<dbReference type="InterPro" id="IPR002048">
    <property type="entry name" value="EF_hand_dom"/>
</dbReference>
<dbReference type="GO" id="GO:0005737">
    <property type="term" value="C:cytoplasm"/>
    <property type="evidence" value="ECO:0007669"/>
    <property type="project" value="UniProtKB-SubCell"/>
</dbReference>
<evidence type="ECO:0000256" key="3">
    <source>
        <dbReference type="SAM" id="MobiDB-lite"/>
    </source>
</evidence>
<sequence length="514" mass="56621">MEVFGLTNGDTGHDRSQGITNEDMEAKLMNMAARLRRHLAKVPEKDEDVLEGDGAVIHSYMTKAGTEASAAIPRFFHKTAGRNRSDMQDLFRSLARQTHLQQIHASLPSEVVLEDVVLEIEAAGEEGRIRTPEGIVDGEVIDFESYKVVSQIVEERHVSCAPFFSTILSPTSFAGLPAARTSATDAVAVPVAAVRELVFFEAGARQTRVDLSTYDGDGKGNLTEAELDAYLEDLFHQLPATTDLDQAFIPFLRCSALRGLLFFLDPHCTGHVSISDIVLSSHFRELLTADKGEGWFSTESAVSLYSQYLRADHDRDGLLSRREAGTLEEGQLSKPFLDRVFATAWTYGAKLDYRGYVDMCLALSFPKHEASARYLFKLFDVNCMGYIDRSGLRRFVRPVVNAAAISYVDGAPDIDSVLDELWDVLRPSHPMRICLHDIISSKASDVLAFLACSAGLFIAYDQRESTMGQMEEDSVMVDEPEPQGQPEGNRLLDLAAAFDSFSGGSGGRARESPI</sequence>
<name>A0A9K3D0D6_9EUKA</name>
<dbReference type="PANTHER" id="PTHR12085">
    <property type="entry name" value="SERINE/THREONINE-PROTEIN PHOSPHATASE 2A REGULATORY SUBUNIT B'' SUBUNIT GAMMA"/>
    <property type="match status" value="1"/>
</dbReference>
<evidence type="ECO:0000313" key="5">
    <source>
        <dbReference type="EMBL" id="GIQ86372.1"/>
    </source>
</evidence>
<evidence type="ECO:0000256" key="2">
    <source>
        <dbReference type="ARBA" id="ARBA00022490"/>
    </source>
</evidence>
<protein>
    <recommendedName>
        <fullName evidence="4">EF-hand domain-containing protein</fullName>
    </recommendedName>
</protein>
<evidence type="ECO:0000259" key="4">
    <source>
        <dbReference type="PROSITE" id="PS50222"/>
    </source>
</evidence>
<dbReference type="AlphaFoldDB" id="A0A9K3D0D6"/>
<proteinExistence type="predicted"/>
<dbReference type="GO" id="GO:0005509">
    <property type="term" value="F:calcium ion binding"/>
    <property type="evidence" value="ECO:0007669"/>
    <property type="project" value="InterPro"/>
</dbReference>
<dbReference type="SUPFAM" id="SSF47473">
    <property type="entry name" value="EF-hand"/>
    <property type="match status" value="1"/>
</dbReference>
<feature type="compositionally biased region" description="Acidic residues" evidence="3">
    <location>
        <begin position="470"/>
        <end position="481"/>
    </location>
</feature>
<dbReference type="GO" id="GO:0005819">
    <property type="term" value="C:spindle"/>
    <property type="evidence" value="ECO:0007669"/>
    <property type="project" value="TreeGrafter"/>
</dbReference>
<accession>A0A9K3D0D6</accession>